<proteinExistence type="predicted"/>
<sequence>GEGPAVKFELKLAIVQPFYSSRFRELTEQLNARAMMAEQSEVTLAALRVDFDLYRILDEARVSSAVAHALSIERARREELATRLVEVEGKVQSLEAEVLGLCSEAEVARLAQAELKVREQKLQSAGVEMGLAFIARDKAVDEAKEVRKAEAKAKLDAHFLQRGLDWSNEVIRYLYLDNCKLMEAHVELTRKHSEDLADINTILNK</sequence>
<feature type="non-terminal residue" evidence="1">
    <location>
        <position position="1"/>
    </location>
</feature>
<name>A0A2P5A7J7_PARAD</name>
<keyword evidence="2" id="KW-1185">Reference proteome</keyword>
<evidence type="ECO:0000313" key="2">
    <source>
        <dbReference type="Proteomes" id="UP000237105"/>
    </source>
</evidence>
<comment type="caution">
    <text evidence="1">The sequence shown here is derived from an EMBL/GenBank/DDBJ whole genome shotgun (WGS) entry which is preliminary data.</text>
</comment>
<dbReference type="Proteomes" id="UP000237105">
    <property type="component" value="Unassembled WGS sequence"/>
</dbReference>
<accession>A0A2P5A7J7</accession>
<protein>
    <submittedName>
        <fullName evidence="1">Uncharacterized protein</fullName>
    </submittedName>
</protein>
<reference evidence="2" key="1">
    <citation type="submission" date="2016-06" db="EMBL/GenBank/DDBJ databases">
        <title>Parallel loss of symbiosis genes in relatives of nitrogen-fixing non-legume Parasponia.</title>
        <authorList>
            <person name="Van Velzen R."/>
            <person name="Holmer R."/>
            <person name="Bu F."/>
            <person name="Rutten L."/>
            <person name="Van Zeijl A."/>
            <person name="Liu W."/>
            <person name="Santuari L."/>
            <person name="Cao Q."/>
            <person name="Sharma T."/>
            <person name="Shen D."/>
            <person name="Roswanjaya Y."/>
            <person name="Wardhani T."/>
            <person name="Kalhor M.S."/>
            <person name="Jansen J."/>
            <person name="Van den Hoogen J."/>
            <person name="Gungor B."/>
            <person name="Hartog M."/>
            <person name="Hontelez J."/>
            <person name="Verver J."/>
            <person name="Yang W.-C."/>
            <person name="Schijlen E."/>
            <person name="Repin R."/>
            <person name="Schilthuizen M."/>
            <person name="Schranz E."/>
            <person name="Heidstra R."/>
            <person name="Miyata K."/>
            <person name="Fedorova E."/>
            <person name="Kohlen W."/>
            <person name="Bisseling T."/>
            <person name="Smit S."/>
            <person name="Geurts R."/>
        </authorList>
    </citation>
    <scope>NUCLEOTIDE SEQUENCE [LARGE SCALE GENOMIC DNA]</scope>
    <source>
        <strain evidence="2">cv. WU1-14</strain>
    </source>
</reference>
<organism evidence="1 2">
    <name type="scientific">Parasponia andersonii</name>
    <name type="common">Sponia andersonii</name>
    <dbReference type="NCBI Taxonomy" id="3476"/>
    <lineage>
        <taxon>Eukaryota</taxon>
        <taxon>Viridiplantae</taxon>
        <taxon>Streptophyta</taxon>
        <taxon>Embryophyta</taxon>
        <taxon>Tracheophyta</taxon>
        <taxon>Spermatophyta</taxon>
        <taxon>Magnoliopsida</taxon>
        <taxon>eudicotyledons</taxon>
        <taxon>Gunneridae</taxon>
        <taxon>Pentapetalae</taxon>
        <taxon>rosids</taxon>
        <taxon>fabids</taxon>
        <taxon>Rosales</taxon>
        <taxon>Cannabaceae</taxon>
        <taxon>Parasponia</taxon>
    </lineage>
</organism>
<dbReference type="AlphaFoldDB" id="A0A2P5A7J7"/>
<dbReference type="OrthoDB" id="10593657at2759"/>
<dbReference type="EMBL" id="JXTB01000808">
    <property type="protein sequence ID" value="PON32518.1"/>
    <property type="molecule type" value="Genomic_DNA"/>
</dbReference>
<evidence type="ECO:0000313" key="1">
    <source>
        <dbReference type="EMBL" id="PON32518.1"/>
    </source>
</evidence>
<gene>
    <name evidence="1" type="ORF">PanWU01x14_360580</name>
</gene>